<dbReference type="Pfam" id="PF03372">
    <property type="entry name" value="Exo_endo_phos"/>
    <property type="match status" value="1"/>
</dbReference>
<keyword evidence="3" id="KW-1185">Reference proteome</keyword>
<gene>
    <name evidence="2" type="ORF">TSUD_288080</name>
</gene>
<evidence type="ECO:0000313" key="2">
    <source>
        <dbReference type="EMBL" id="GAU41118.1"/>
    </source>
</evidence>
<evidence type="ECO:0000313" key="3">
    <source>
        <dbReference type="Proteomes" id="UP000242715"/>
    </source>
</evidence>
<accession>A0A2Z6N8F1</accession>
<dbReference type="InterPro" id="IPR036691">
    <property type="entry name" value="Endo/exonu/phosph_ase_sf"/>
</dbReference>
<proteinExistence type="predicted"/>
<dbReference type="Gene3D" id="3.60.10.10">
    <property type="entry name" value="Endonuclease/exonuclease/phosphatase"/>
    <property type="match status" value="1"/>
</dbReference>
<sequence length="354" mass="40208">MANVYAPCNDGAKQGLWDLLSERLHTLGGKKVCVCGDFNAVEHVDERRSPRVGPSSLDYIPFSRFIDENNLIDLPLCGRKFTWFKGDGLAMSRLDRFLLSEEWCLAWPNCQQVARLRGLSDHCSLVLSANEEDWGTRPSRMLKEKFKMIKATLKDWHSTHVQNLPSRIDSLKDRLAVLDHQGEEVTLSEAEIEEIHRVMSDIHSLSRMNASISWQQSHSLWLKEGDTNSKYFHSVLAGRRRRNAISVIQADGVNLEGVTPIRQTVFSHFASHFKAIILDRPRVDNLQFKRLNHLESRSLIKPFSEIEVRVAVWDCDSYKSPGPDGINFSSLKTSGRIFGVMSCALLPSFIVMAN</sequence>
<protein>
    <recommendedName>
        <fullName evidence="1">Endonuclease/exonuclease/phosphatase domain-containing protein</fullName>
    </recommendedName>
</protein>
<dbReference type="EMBL" id="DF973847">
    <property type="protein sequence ID" value="GAU41118.1"/>
    <property type="molecule type" value="Genomic_DNA"/>
</dbReference>
<dbReference type="SUPFAM" id="SSF56219">
    <property type="entry name" value="DNase I-like"/>
    <property type="match status" value="1"/>
</dbReference>
<organism evidence="2 3">
    <name type="scientific">Trifolium subterraneum</name>
    <name type="common">Subterranean clover</name>
    <dbReference type="NCBI Taxonomy" id="3900"/>
    <lineage>
        <taxon>Eukaryota</taxon>
        <taxon>Viridiplantae</taxon>
        <taxon>Streptophyta</taxon>
        <taxon>Embryophyta</taxon>
        <taxon>Tracheophyta</taxon>
        <taxon>Spermatophyta</taxon>
        <taxon>Magnoliopsida</taxon>
        <taxon>eudicotyledons</taxon>
        <taxon>Gunneridae</taxon>
        <taxon>Pentapetalae</taxon>
        <taxon>rosids</taxon>
        <taxon>fabids</taxon>
        <taxon>Fabales</taxon>
        <taxon>Fabaceae</taxon>
        <taxon>Papilionoideae</taxon>
        <taxon>50 kb inversion clade</taxon>
        <taxon>NPAAA clade</taxon>
        <taxon>Hologalegina</taxon>
        <taxon>IRL clade</taxon>
        <taxon>Trifolieae</taxon>
        <taxon>Trifolium</taxon>
    </lineage>
</organism>
<feature type="domain" description="Endonuclease/exonuclease/phosphatase" evidence="1">
    <location>
        <begin position="14"/>
        <end position="122"/>
    </location>
</feature>
<dbReference type="Proteomes" id="UP000242715">
    <property type="component" value="Unassembled WGS sequence"/>
</dbReference>
<dbReference type="InterPro" id="IPR005135">
    <property type="entry name" value="Endo/exonuclease/phosphatase"/>
</dbReference>
<dbReference type="GO" id="GO:0003824">
    <property type="term" value="F:catalytic activity"/>
    <property type="evidence" value="ECO:0007669"/>
    <property type="project" value="InterPro"/>
</dbReference>
<dbReference type="PANTHER" id="PTHR33710">
    <property type="entry name" value="BNAC02G09200D PROTEIN"/>
    <property type="match status" value="1"/>
</dbReference>
<dbReference type="AlphaFoldDB" id="A0A2Z6N8F1"/>
<name>A0A2Z6N8F1_TRISU</name>
<reference evidence="3" key="1">
    <citation type="journal article" date="2017" name="Front. Plant Sci.">
        <title>Climate Clever Clovers: New Paradigm to Reduce the Environmental Footprint of Ruminants by Breeding Low Methanogenic Forages Utilizing Haplotype Variation.</title>
        <authorList>
            <person name="Kaur P."/>
            <person name="Appels R."/>
            <person name="Bayer P.E."/>
            <person name="Keeble-Gagnere G."/>
            <person name="Wang J."/>
            <person name="Hirakawa H."/>
            <person name="Shirasawa K."/>
            <person name="Vercoe P."/>
            <person name="Stefanova K."/>
            <person name="Durmic Z."/>
            <person name="Nichols P."/>
            <person name="Revell C."/>
            <person name="Isobe S.N."/>
            <person name="Edwards D."/>
            <person name="Erskine W."/>
        </authorList>
    </citation>
    <scope>NUCLEOTIDE SEQUENCE [LARGE SCALE GENOMIC DNA]</scope>
    <source>
        <strain evidence="3">cv. Daliak</strain>
    </source>
</reference>
<dbReference type="OrthoDB" id="1425980at2759"/>
<evidence type="ECO:0000259" key="1">
    <source>
        <dbReference type="Pfam" id="PF03372"/>
    </source>
</evidence>
<dbReference type="PANTHER" id="PTHR33710:SF84">
    <property type="entry name" value="ENDONUCLEASE_EXONUCLEASE_PHOSPHATASE FAMILY PROTEIN"/>
    <property type="match status" value="1"/>
</dbReference>